<organism evidence="1">
    <name type="scientific">Podoviridae sp. ctzXp5</name>
    <dbReference type="NCBI Taxonomy" id="2827758"/>
    <lineage>
        <taxon>Viruses</taxon>
        <taxon>Duplodnaviria</taxon>
        <taxon>Heunggongvirae</taxon>
        <taxon>Uroviricota</taxon>
        <taxon>Caudoviricetes</taxon>
    </lineage>
</organism>
<evidence type="ECO:0000313" key="1">
    <source>
        <dbReference type="EMBL" id="DAF61485.1"/>
    </source>
</evidence>
<accession>A0A8S5TDU8</accession>
<sequence length="36" mass="4331">MEDARGNQNNKVVLILWLKLREKIFRTIKILRYGSN</sequence>
<proteinExistence type="predicted"/>
<name>A0A8S5TDU8_9CAUD</name>
<protein>
    <submittedName>
        <fullName evidence="1">Uncharacterized protein</fullName>
    </submittedName>
</protein>
<reference evidence="1" key="1">
    <citation type="journal article" date="2021" name="Proc. Natl. Acad. Sci. U.S.A.">
        <title>A Catalog of Tens of Thousands of Viruses from Human Metagenomes Reveals Hidden Associations with Chronic Diseases.</title>
        <authorList>
            <person name="Tisza M.J."/>
            <person name="Buck C.B."/>
        </authorList>
    </citation>
    <scope>NUCLEOTIDE SEQUENCE</scope>
    <source>
        <strain evidence="1">CtzXp5</strain>
    </source>
</reference>
<dbReference type="EMBL" id="BK032812">
    <property type="protein sequence ID" value="DAF61485.1"/>
    <property type="molecule type" value="Genomic_DNA"/>
</dbReference>